<protein>
    <submittedName>
        <fullName evidence="1">Uncharacterized protein</fullName>
    </submittedName>
</protein>
<keyword evidence="2" id="KW-1185">Reference proteome</keyword>
<evidence type="ECO:0000313" key="1">
    <source>
        <dbReference type="EMBL" id="NGX98249.1"/>
    </source>
</evidence>
<name>A0A7C9VKE8_9BRAD</name>
<comment type="caution">
    <text evidence="1">The sequence shown here is derived from an EMBL/GenBank/DDBJ whole genome shotgun (WGS) entry which is preliminary data.</text>
</comment>
<dbReference type="AlphaFoldDB" id="A0A7C9VKE8"/>
<reference evidence="1" key="1">
    <citation type="submission" date="2020-02" db="EMBL/GenBank/DDBJ databases">
        <title>Draft genome sequence of Candidatus Afipia apatlaquensis IBT-C3, a potential strain for decolorization of textile dyes.</title>
        <authorList>
            <person name="Sanchez-Reyes A."/>
            <person name="Breton-Deval L."/>
            <person name="Mangelson H."/>
            <person name="Sanchez-Flores A."/>
        </authorList>
    </citation>
    <scope>NUCLEOTIDE SEQUENCE [LARGE SCALE GENOMIC DNA]</scope>
    <source>
        <strain evidence="1">IBT-C3</strain>
    </source>
</reference>
<dbReference type="EMBL" id="JAAMRR010001243">
    <property type="protein sequence ID" value="NGX98249.1"/>
    <property type="molecule type" value="Genomic_DNA"/>
</dbReference>
<organism evidence="1 2">
    <name type="scientific">Candidatus Afipia apatlaquensis</name>
    <dbReference type="NCBI Taxonomy" id="2712852"/>
    <lineage>
        <taxon>Bacteria</taxon>
        <taxon>Pseudomonadati</taxon>
        <taxon>Pseudomonadota</taxon>
        <taxon>Alphaproteobacteria</taxon>
        <taxon>Hyphomicrobiales</taxon>
        <taxon>Nitrobacteraceae</taxon>
        <taxon>Afipia</taxon>
    </lineage>
</organism>
<gene>
    <name evidence="1" type="ORF">G4V63_24490</name>
</gene>
<evidence type="ECO:0000313" key="2">
    <source>
        <dbReference type="Proteomes" id="UP000480266"/>
    </source>
</evidence>
<proteinExistence type="predicted"/>
<accession>A0A7C9VKE8</accession>
<sequence length="77" mass="8047">MSMPAYRVIPRLRVVNFFAHEIIDATDGVPSAANDNNCPYCGGVLEPGDKASDCSGSGADSGAWPMIPFPKGWGASC</sequence>
<dbReference type="Proteomes" id="UP000480266">
    <property type="component" value="Unassembled WGS sequence"/>
</dbReference>